<dbReference type="PANTHER" id="PTHR31157">
    <property type="entry name" value="SCP DOMAIN-CONTAINING PROTEIN"/>
    <property type="match status" value="1"/>
</dbReference>
<evidence type="ECO:0000313" key="3">
    <source>
        <dbReference type="Proteomes" id="UP001501581"/>
    </source>
</evidence>
<feature type="domain" description="SCP" evidence="1">
    <location>
        <begin position="25"/>
        <end position="129"/>
    </location>
</feature>
<dbReference type="SUPFAM" id="SSF55797">
    <property type="entry name" value="PR-1-like"/>
    <property type="match status" value="1"/>
</dbReference>
<dbReference type="Gene3D" id="3.40.33.10">
    <property type="entry name" value="CAP"/>
    <property type="match status" value="1"/>
</dbReference>
<evidence type="ECO:0000313" key="2">
    <source>
        <dbReference type="EMBL" id="GAA1103292.1"/>
    </source>
</evidence>
<dbReference type="InterPro" id="IPR014044">
    <property type="entry name" value="CAP_dom"/>
</dbReference>
<keyword evidence="3" id="KW-1185">Reference proteome</keyword>
<dbReference type="InterPro" id="IPR035940">
    <property type="entry name" value="CAP_sf"/>
</dbReference>
<sequence>MGPAARVAIAAKVSASEANFEKKVLTLTNKRRAKAGCGALKLHTSLRKAARKHSALMAKHQTLSHQLPGEASLGKRITKAGYRNWRAVAENVAYGYPTPGDLVAAWMASPGHRKNILTCRYKHLGVGVTLRNGVPWATQDFGRK</sequence>
<evidence type="ECO:0000259" key="1">
    <source>
        <dbReference type="Pfam" id="PF00188"/>
    </source>
</evidence>
<comment type="caution">
    <text evidence="2">The sequence shown here is derived from an EMBL/GenBank/DDBJ whole genome shotgun (WGS) entry which is preliminary data.</text>
</comment>
<dbReference type="CDD" id="cd05379">
    <property type="entry name" value="CAP_bacterial"/>
    <property type="match status" value="1"/>
</dbReference>
<name>A0ABN1TUV2_9ACTN</name>
<organism evidence="2 3">
    <name type="scientific">Nocardioides dubius</name>
    <dbReference type="NCBI Taxonomy" id="317019"/>
    <lineage>
        <taxon>Bacteria</taxon>
        <taxon>Bacillati</taxon>
        <taxon>Actinomycetota</taxon>
        <taxon>Actinomycetes</taxon>
        <taxon>Propionibacteriales</taxon>
        <taxon>Nocardioidaceae</taxon>
        <taxon>Nocardioides</taxon>
    </lineage>
</organism>
<accession>A0ABN1TUV2</accession>
<protein>
    <recommendedName>
        <fullName evidence="1">SCP domain-containing protein</fullName>
    </recommendedName>
</protein>
<reference evidence="2 3" key="1">
    <citation type="journal article" date="2019" name="Int. J. Syst. Evol. Microbiol.">
        <title>The Global Catalogue of Microorganisms (GCM) 10K type strain sequencing project: providing services to taxonomists for standard genome sequencing and annotation.</title>
        <authorList>
            <consortium name="The Broad Institute Genomics Platform"/>
            <consortium name="The Broad Institute Genome Sequencing Center for Infectious Disease"/>
            <person name="Wu L."/>
            <person name="Ma J."/>
        </authorList>
    </citation>
    <scope>NUCLEOTIDE SEQUENCE [LARGE SCALE GENOMIC DNA]</scope>
    <source>
        <strain evidence="2 3">JCM 13008</strain>
    </source>
</reference>
<dbReference type="Pfam" id="PF00188">
    <property type="entry name" value="CAP"/>
    <property type="match status" value="1"/>
</dbReference>
<proteinExistence type="predicted"/>
<dbReference type="PANTHER" id="PTHR31157:SF1">
    <property type="entry name" value="SCP DOMAIN-CONTAINING PROTEIN"/>
    <property type="match status" value="1"/>
</dbReference>
<dbReference type="Proteomes" id="UP001501581">
    <property type="component" value="Unassembled WGS sequence"/>
</dbReference>
<gene>
    <name evidence="2" type="ORF">GCM10009668_22590</name>
</gene>
<dbReference type="EMBL" id="BAAALG010000009">
    <property type="protein sequence ID" value="GAA1103292.1"/>
    <property type="molecule type" value="Genomic_DNA"/>
</dbReference>